<feature type="non-terminal residue" evidence="1">
    <location>
        <position position="1"/>
    </location>
</feature>
<protein>
    <submittedName>
        <fullName evidence="1">5606_t:CDS:1</fullName>
    </submittedName>
</protein>
<sequence length="41" mass="4538">KEDERRGAERAEGLKTMEALLAVRSKKLVRLARGVGEIGDE</sequence>
<gene>
    <name evidence="1" type="ORF">ACOLOM_LOCUS8921</name>
</gene>
<evidence type="ECO:0000313" key="1">
    <source>
        <dbReference type="EMBL" id="CAG8670197.1"/>
    </source>
</evidence>
<evidence type="ECO:0000313" key="2">
    <source>
        <dbReference type="Proteomes" id="UP000789525"/>
    </source>
</evidence>
<name>A0ACA9NQ09_9GLOM</name>
<dbReference type="Proteomes" id="UP000789525">
    <property type="component" value="Unassembled WGS sequence"/>
</dbReference>
<comment type="caution">
    <text evidence="1">The sequence shown here is derived from an EMBL/GenBank/DDBJ whole genome shotgun (WGS) entry which is preliminary data.</text>
</comment>
<keyword evidence="2" id="KW-1185">Reference proteome</keyword>
<dbReference type="EMBL" id="CAJVPT010024370">
    <property type="protein sequence ID" value="CAG8670197.1"/>
    <property type="molecule type" value="Genomic_DNA"/>
</dbReference>
<organism evidence="1 2">
    <name type="scientific">Acaulospora colombiana</name>
    <dbReference type="NCBI Taxonomy" id="27376"/>
    <lineage>
        <taxon>Eukaryota</taxon>
        <taxon>Fungi</taxon>
        <taxon>Fungi incertae sedis</taxon>
        <taxon>Mucoromycota</taxon>
        <taxon>Glomeromycotina</taxon>
        <taxon>Glomeromycetes</taxon>
        <taxon>Diversisporales</taxon>
        <taxon>Acaulosporaceae</taxon>
        <taxon>Acaulospora</taxon>
    </lineage>
</organism>
<reference evidence="1" key="1">
    <citation type="submission" date="2021-06" db="EMBL/GenBank/DDBJ databases">
        <authorList>
            <person name="Kallberg Y."/>
            <person name="Tangrot J."/>
            <person name="Rosling A."/>
        </authorList>
    </citation>
    <scope>NUCLEOTIDE SEQUENCE</scope>
    <source>
        <strain evidence="1">CL356</strain>
    </source>
</reference>
<accession>A0ACA9NQ09</accession>
<proteinExistence type="predicted"/>